<dbReference type="Proteomes" id="UP000177602">
    <property type="component" value="Unassembled WGS sequence"/>
</dbReference>
<evidence type="ECO:0000256" key="2">
    <source>
        <dbReference type="ARBA" id="ARBA00007131"/>
    </source>
</evidence>
<dbReference type="EMBL" id="MFTN01000002">
    <property type="protein sequence ID" value="OGI63516.1"/>
    <property type="molecule type" value="Genomic_DNA"/>
</dbReference>
<dbReference type="Pfam" id="PF02779">
    <property type="entry name" value="Transket_pyr"/>
    <property type="match status" value="1"/>
</dbReference>
<organism evidence="5 6">
    <name type="scientific">Candidatus Nomurabacteria bacterium RIFCSPHIGHO2_01_FULL_40_12</name>
    <dbReference type="NCBI Taxonomy" id="1801737"/>
    <lineage>
        <taxon>Bacteria</taxon>
        <taxon>Candidatus Nomuraibacteriota</taxon>
    </lineage>
</organism>
<dbReference type="PANTHER" id="PTHR43825">
    <property type="entry name" value="PYRUVATE DEHYDROGENASE E1 COMPONENT"/>
    <property type="match status" value="1"/>
</dbReference>
<evidence type="ECO:0000313" key="5">
    <source>
        <dbReference type="EMBL" id="OGI63516.1"/>
    </source>
</evidence>
<dbReference type="FunFam" id="3.40.50.970:FF:000129">
    <property type="entry name" value="Transketolase"/>
    <property type="match status" value="1"/>
</dbReference>
<dbReference type="CDD" id="cd07033">
    <property type="entry name" value="TPP_PYR_DXS_TK_like"/>
    <property type="match status" value="1"/>
</dbReference>
<dbReference type="PANTHER" id="PTHR43825:SF1">
    <property type="entry name" value="TRANSKETOLASE-LIKE PYRIMIDINE-BINDING DOMAIN-CONTAINING PROTEIN"/>
    <property type="match status" value="1"/>
</dbReference>
<name>A0A1F6V252_9BACT</name>
<dbReference type="InterPro" id="IPR029061">
    <property type="entry name" value="THDP-binding"/>
</dbReference>
<dbReference type="InterPro" id="IPR051157">
    <property type="entry name" value="PDH/Transketolase"/>
</dbReference>
<protein>
    <submittedName>
        <fullName evidence="5">Transketolase</fullName>
    </submittedName>
</protein>
<dbReference type="SMART" id="SM00861">
    <property type="entry name" value="Transket_pyr"/>
    <property type="match status" value="1"/>
</dbReference>
<dbReference type="Pfam" id="PF02780">
    <property type="entry name" value="Transketolase_C"/>
    <property type="match status" value="1"/>
</dbReference>
<dbReference type="SUPFAM" id="SSF52922">
    <property type="entry name" value="TK C-terminal domain-like"/>
    <property type="match status" value="1"/>
</dbReference>
<dbReference type="InterPro" id="IPR005475">
    <property type="entry name" value="Transketolase-like_Pyr-bd"/>
</dbReference>
<accession>A0A1F6V252</accession>
<dbReference type="SUPFAM" id="SSF52518">
    <property type="entry name" value="Thiamin diphosphate-binding fold (THDP-binding)"/>
    <property type="match status" value="1"/>
</dbReference>
<proteinExistence type="inferred from homology"/>
<dbReference type="STRING" id="1801737.A2818_02660"/>
<feature type="domain" description="Transketolase-like pyrimidine-binding" evidence="4">
    <location>
        <begin position="20"/>
        <end position="185"/>
    </location>
</feature>
<dbReference type="AlphaFoldDB" id="A0A1F6V252"/>
<keyword evidence="3" id="KW-0786">Thiamine pyrophosphate</keyword>
<comment type="cofactor">
    <cofactor evidence="1">
        <name>thiamine diphosphate</name>
        <dbReference type="ChEBI" id="CHEBI:58937"/>
    </cofactor>
</comment>
<evidence type="ECO:0000256" key="1">
    <source>
        <dbReference type="ARBA" id="ARBA00001964"/>
    </source>
</evidence>
<comment type="caution">
    <text evidence="5">The sequence shown here is derived from an EMBL/GenBank/DDBJ whole genome shotgun (WGS) entry which is preliminary data.</text>
</comment>
<dbReference type="Gene3D" id="3.40.50.970">
    <property type="match status" value="1"/>
</dbReference>
<gene>
    <name evidence="5" type="ORF">A2818_02660</name>
</gene>
<evidence type="ECO:0000259" key="4">
    <source>
        <dbReference type="SMART" id="SM00861"/>
    </source>
</evidence>
<dbReference type="InterPro" id="IPR009014">
    <property type="entry name" value="Transketo_C/PFOR_II"/>
</dbReference>
<evidence type="ECO:0000256" key="3">
    <source>
        <dbReference type="ARBA" id="ARBA00023052"/>
    </source>
</evidence>
<comment type="similarity">
    <text evidence="2">Belongs to the transketolase family.</text>
</comment>
<evidence type="ECO:0000313" key="6">
    <source>
        <dbReference type="Proteomes" id="UP000177602"/>
    </source>
</evidence>
<sequence>MLNSKLKLNPKIFSTDCEQIPTRKGFGQGLLLAGENDKNVVGLCADLTESTQMNLFADKFPERFVQVGVAEQNLVTVASGMAAMGKIPFCSSYAMFSPGRNWEQIRTTITYNDRKVVIVGSHSGISVGPDGGTHQALEDIALMRVMPNMDVINPCDAIEAKKATLALAKTGKPAYLRLGRANSAVVTTEETPFNMGKAEIFWMPDVGLAQVGIIVTGGLMHRALLAAKELENPPAGGEGIKTKVMNLFSIKPIDADAITSLAKECKAIVTVEEHQIAGGMGSAVAEVLAANYPAAMEFIGVQDKFGQSGAPDELIEHYGMGKNSIKEAVKRVLKRKI</sequence>
<reference evidence="5 6" key="1">
    <citation type="journal article" date="2016" name="Nat. Commun.">
        <title>Thousands of microbial genomes shed light on interconnected biogeochemical processes in an aquifer system.</title>
        <authorList>
            <person name="Anantharaman K."/>
            <person name="Brown C.T."/>
            <person name="Hug L.A."/>
            <person name="Sharon I."/>
            <person name="Castelle C.J."/>
            <person name="Probst A.J."/>
            <person name="Thomas B.C."/>
            <person name="Singh A."/>
            <person name="Wilkins M.J."/>
            <person name="Karaoz U."/>
            <person name="Brodie E.L."/>
            <person name="Williams K.H."/>
            <person name="Hubbard S.S."/>
            <person name="Banfield J.F."/>
        </authorList>
    </citation>
    <scope>NUCLEOTIDE SEQUENCE [LARGE SCALE GENOMIC DNA]</scope>
</reference>
<dbReference type="Gene3D" id="3.40.50.920">
    <property type="match status" value="1"/>
</dbReference>
<dbReference type="InterPro" id="IPR033248">
    <property type="entry name" value="Transketolase_C"/>
</dbReference>